<proteinExistence type="predicted"/>
<feature type="region of interest" description="Disordered" evidence="1">
    <location>
        <begin position="1"/>
        <end position="21"/>
    </location>
</feature>
<dbReference type="EMBL" id="MTKT01003943">
    <property type="protein sequence ID" value="OWM73929.1"/>
    <property type="molecule type" value="Genomic_DNA"/>
</dbReference>
<feature type="compositionally biased region" description="Basic and acidic residues" evidence="1">
    <location>
        <begin position="1"/>
        <end position="13"/>
    </location>
</feature>
<evidence type="ECO:0000313" key="3">
    <source>
        <dbReference type="Proteomes" id="UP000197138"/>
    </source>
</evidence>
<comment type="caution">
    <text evidence="2">The sequence shown here is derived from an EMBL/GenBank/DDBJ whole genome shotgun (WGS) entry which is preliminary data.</text>
</comment>
<reference evidence="3" key="1">
    <citation type="journal article" date="2017" name="Plant J.">
        <title>The pomegranate (Punica granatum L.) genome and the genomics of punicalagin biosynthesis.</title>
        <authorList>
            <person name="Qin G."/>
            <person name="Xu C."/>
            <person name="Ming R."/>
            <person name="Tang H."/>
            <person name="Guyot R."/>
            <person name="Kramer E.M."/>
            <person name="Hu Y."/>
            <person name="Yi X."/>
            <person name="Qi Y."/>
            <person name="Xu X."/>
            <person name="Gao Z."/>
            <person name="Pan H."/>
            <person name="Jian J."/>
            <person name="Tian Y."/>
            <person name="Yue Z."/>
            <person name="Xu Y."/>
        </authorList>
    </citation>
    <scope>NUCLEOTIDE SEQUENCE [LARGE SCALE GENOMIC DNA]</scope>
    <source>
        <strain evidence="3">cv. Dabenzi</strain>
    </source>
</reference>
<dbReference type="Proteomes" id="UP000197138">
    <property type="component" value="Unassembled WGS sequence"/>
</dbReference>
<gene>
    <name evidence="2" type="ORF">CDL15_Pgr010710</name>
</gene>
<name>A0A218WN66_PUNGR</name>
<sequence>MLKEEQTVGDHHQSPHIRQFEPNPKRAISHSAFRTKFKHSGLSRSFRSILVTFGSIPVIQVHPGPYIRVHPGHSDPSWSHLGLSRSFRSTLITFRSNLVSFSSFRSFRSFRSKFRSLRSIMVHAFGSVSFIQVYPGACIRVRLVHSGLSWFMHSGPSRSFRSILVHAFGFIPVIQVYPDSCIRVCPGHVQVYPDS</sequence>
<protein>
    <submittedName>
        <fullName evidence="2">Uncharacterized protein</fullName>
    </submittedName>
</protein>
<accession>A0A218WN66</accession>
<evidence type="ECO:0000256" key="1">
    <source>
        <dbReference type="SAM" id="MobiDB-lite"/>
    </source>
</evidence>
<organism evidence="2 3">
    <name type="scientific">Punica granatum</name>
    <name type="common">Pomegranate</name>
    <dbReference type="NCBI Taxonomy" id="22663"/>
    <lineage>
        <taxon>Eukaryota</taxon>
        <taxon>Viridiplantae</taxon>
        <taxon>Streptophyta</taxon>
        <taxon>Embryophyta</taxon>
        <taxon>Tracheophyta</taxon>
        <taxon>Spermatophyta</taxon>
        <taxon>Magnoliopsida</taxon>
        <taxon>eudicotyledons</taxon>
        <taxon>Gunneridae</taxon>
        <taxon>Pentapetalae</taxon>
        <taxon>rosids</taxon>
        <taxon>malvids</taxon>
        <taxon>Myrtales</taxon>
        <taxon>Lythraceae</taxon>
        <taxon>Punica</taxon>
    </lineage>
</organism>
<dbReference type="AlphaFoldDB" id="A0A218WN66"/>
<evidence type="ECO:0000313" key="2">
    <source>
        <dbReference type="EMBL" id="OWM73929.1"/>
    </source>
</evidence>